<dbReference type="AlphaFoldDB" id="A0A443VEE7"/>
<protein>
    <submittedName>
        <fullName evidence="1">Uncharacterized protein</fullName>
    </submittedName>
</protein>
<gene>
    <name evidence="1" type="ORF">DN603_28640</name>
</gene>
<name>A0A443VEE7_RAOPL</name>
<accession>A0A443VEE7</accession>
<dbReference type="Proteomes" id="UP000288843">
    <property type="component" value="Unassembled WGS sequence"/>
</dbReference>
<comment type="caution">
    <text evidence="1">The sequence shown here is derived from an EMBL/GenBank/DDBJ whole genome shotgun (WGS) entry which is preliminary data.</text>
</comment>
<dbReference type="EMBL" id="QKOX01000052">
    <property type="protein sequence ID" value="RWT14805.1"/>
    <property type="molecule type" value="Genomic_DNA"/>
</dbReference>
<evidence type="ECO:0000313" key="2">
    <source>
        <dbReference type="Proteomes" id="UP000288843"/>
    </source>
</evidence>
<sequence length="69" mass="7951">MFLADKGRQKPLLYREEIGKKRKIKIRERCANVFVTMPRYDKDARLGALGEFLDKNSPNALCNVQILGI</sequence>
<evidence type="ECO:0000313" key="1">
    <source>
        <dbReference type="EMBL" id="RWT14805.1"/>
    </source>
</evidence>
<organism evidence="1 2">
    <name type="scientific">Raoultella planticola</name>
    <name type="common">Klebsiella planticola</name>
    <dbReference type="NCBI Taxonomy" id="575"/>
    <lineage>
        <taxon>Bacteria</taxon>
        <taxon>Pseudomonadati</taxon>
        <taxon>Pseudomonadota</taxon>
        <taxon>Gammaproteobacteria</taxon>
        <taxon>Enterobacterales</taxon>
        <taxon>Enterobacteriaceae</taxon>
        <taxon>Klebsiella/Raoultella group</taxon>
        <taxon>Raoultella</taxon>
    </lineage>
</organism>
<proteinExistence type="predicted"/>
<reference evidence="1 2" key="1">
    <citation type="submission" date="2018-06" db="EMBL/GenBank/DDBJ databases">
        <title>Carbapenemase-producing Enterobacteriaceae present in wastewater treatment plant effluent and nearby surface waters in the US.</title>
        <authorList>
            <person name="Mathys D.A."/>
            <person name="Mollenkopf D.F."/>
            <person name="Feicht S.M."/>
            <person name="Adams R.J."/>
            <person name="Albers A.L."/>
            <person name="Stuever D.M."/>
            <person name="Daniels J.B."/>
            <person name="Wittum T.E."/>
        </authorList>
    </citation>
    <scope>NUCLEOTIDE SEQUENCE [LARGE SCALE GENOMIC DNA]</scope>
    <source>
        <strain evidence="1 2">GEO_47_Down_B</strain>
    </source>
</reference>